<protein>
    <submittedName>
        <fullName evidence="3">Uncharacterized protein</fullName>
    </submittedName>
</protein>
<name>A0A9D5ANK9_PEA</name>
<dbReference type="PROSITE" id="PS00018">
    <property type="entry name" value="EF_HAND_1"/>
    <property type="match status" value="1"/>
</dbReference>
<organism evidence="3 4">
    <name type="scientific">Pisum sativum</name>
    <name type="common">Garden pea</name>
    <name type="synonym">Lathyrus oleraceus</name>
    <dbReference type="NCBI Taxonomy" id="3888"/>
    <lineage>
        <taxon>Eukaryota</taxon>
        <taxon>Viridiplantae</taxon>
        <taxon>Streptophyta</taxon>
        <taxon>Embryophyta</taxon>
        <taxon>Tracheophyta</taxon>
        <taxon>Spermatophyta</taxon>
        <taxon>Magnoliopsida</taxon>
        <taxon>eudicotyledons</taxon>
        <taxon>Gunneridae</taxon>
        <taxon>Pentapetalae</taxon>
        <taxon>rosids</taxon>
        <taxon>fabids</taxon>
        <taxon>Fabales</taxon>
        <taxon>Fabaceae</taxon>
        <taxon>Papilionoideae</taxon>
        <taxon>50 kb inversion clade</taxon>
        <taxon>NPAAA clade</taxon>
        <taxon>Hologalegina</taxon>
        <taxon>IRL clade</taxon>
        <taxon>Fabeae</taxon>
        <taxon>Lathyrus</taxon>
    </lineage>
</organism>
<gene>
    <name evidence="3" type="ORF">KIW84_043061</name>
</gene>
<evidence type="ECO:0000256" key="2">
    <source>
        <dbReference type="SAM" id="MobiDB-lite"/>
    </source>
</evidence>
<keyword evidence="4" id="KW-1185">Reference proteome</keyword>
<keyword evidence="1" id="KW-0175">Coiled coil</keyword>
<sequence>MLIKIGRLAPSDVVAVTIRKVLIKLYRGNFIRYSELKVHAKREEKDEYFDLFKEDYVNHLKQATQNDNNVDGSEKLQLWKEVVDVKSRGWCYGTARMAVNIRCGVSYLTQLTISNPNREAESQAIKTARAEASRAREEDALANARANEAKAKTTDLKRKFEEFHIQLFAWQTGQAGPSIAPSSVDHNTHGHYDDDSDEQALDLEEMSDGC</sequence>
<proteinExistence type="predicted"/>
<feature type="coiled-coil region" evidence="1">
    <location>
        <begin position="118"/>
        <end position="147"/>
    </location>
</feature>
<accession>A0A9D5ANK9</accession>
<dbReference type="Proteomes" id="UP001058974">
    <property type="component" value="Chromosome 4"/>
</dbReference>
<dbReference type="InterPro" id="IPR018247">
    <property type="entry name" value="EF_Hand_1_Ca_BS"/>
</dbReference>
<dbReference type="EMBL" id="JAMSHJ010000004">
    <property type="protein sequence ID" value="KAI5418687.1"/>
    <property type="molecule type" value="Genomic_DNA"/>
</dbReference>
<feature type="region of interest" description="Disordered" evidence="2">
    <location>
        <begin position="176"/>
        <end position="196"/>
    </location>
</feature>
<feature type="compositionally biased region" description="Polar residues" evidence="2">
    <location>
        <begin position="176"/>
        <end position="185"/>
    </location>
</feature>
<dbReference type="Gramene" id="Psat04G0306100-T1">
    <property type="protein sequence ID" value="KAI5418687.1"/>
    <property type="gene ID" value="KIW84_043061"/>
</dbReference>
<evidence type="ECO:0000313" key="3">
    <source>
        <dbReference type="EMBL" id="KAI5418687.1"/>
    </source>
</evidence>
<dbReference type="AlphaFoldDB" id="A0A9D5ANK9"/>
<comment type="caution">
    <text evidence="3">The sequence shown here is derived from an EMBL/GenBank/DDBJ whole genome shotgun (WGS) entry which is preliminary data.</text>
</comment>
<evidence type="ECO:0000256" key="1">
    <source>
        <dbReference type="SAM" id="Coils"/>
    </source>
</evidence>
<reference evidence="3 4" key="1">
    <citation type="journal article" date="2022" name="Nat. Genet.">
        <title>Improved pea reference genome and pan-genome highlight genomic features and evolutionary characteristics.</title>
        <authorList>
            <person name="Yang T."/>
            <person name="Liu R."/>
            <person name="Luo Y."/>
            <person name="Hu S."/>
            <person name="Wang D."/>
            <person name="Wang C."/>
            <person name="Pandey M.K."/>
            <person name="Ge S."/>
            <person name="Xu Q."/>
            <person name="Li N."/>
            <person name="Li G."/>
            <person name="Huang Y."/>
            <person name="Saxena R.K."/>
            <person name="Ji Y."/>
            <person name="Li M."/>
            <person name="Yan X."/>
            <person name="He Y."/>
            <person name="Liu Y."/>
            <person name="Wang X."/>
            <person name="Xiang C."/>
            <person name="Varshney R.K."/>
            <person name="Ding H."/>
            <person name="Gao S."/>
            <person name="Zong X."/>
        </authorList>
    </citation>
    <scope>NUCLEOTIDE SEQUENCE [LARGE SCALE GENOMIC DNA]</scope>
    <source>
        <strain evidence="3 4">cv. Zhongwan 6</strain>
    </source>
</reference>
<evidence type="ECO:0000313" key="4">
    <source>
        <dbReference type="Proteomes" id="UP001058974"/>
    </source>
</evidence>